<gene>
    <name evidence="2" type="ORF">GCM10011591_22970</name>
</gene>
<dbReference type="AlphaFoldDB" id="A0A917QHH4"/>
<reference evidence="2" key="1">
    <citation type="journal article" date="2014" name="Int. J. Syst. Evol. Microbiol.">
        <title>Complete genome sequence of Corynebacterium casei LMG S-19264T (=DSM 44701T), isolated from a smear-ripened cheese.</title>
        <authorList>
            <consortium name="US DOE Joint Genome Institute (JGI-PGF)"/>
            <person name="Walter F."/>
            <person name="Albersmeier A."/>
            <person name="Kalinowski J."/>
            <person name="Ruckert C."/>
        </authorList>
    </citation>
    <scope>NUCLEOTIDE SEQUENCE</scope>
    <source>
        <strain evidence="2">CGMCC 4.7278</strain>
    </source>
</reference>
<name>A0A917QHH4_9NOCA</name>
<feature type="compositionally biased region" description="Basic and acidic residues" evidence="1">
    <location>
        <begin position="152"/>
        <end position="161"/>
    </location>
</feature>
<dbReference type="Proteomes" id="UP000612956">
    <property type="component" value="Unassembled WGS sequence"/>
</dbReference>
<keyword evidence="3" id="KW-1185">Reference proteome</keyword>
<reference evidence="2" key="2">
    <citation type="submission" date="2020-09" db="EMBL/GenBank/DDBJ databases">
        <authorList>
            <person name="Sun Q."/>
            <person name="Zhou Y."/>
        </authorList>
    </citation>
    <scope>NUCLEOTIDE SEQUENCE</scope>
    <source>
        <strain evidence="2">CGMCC 4.7278</strain>
    </source>
</reference>
<evidence type="ECO:0000256" key="1">
    <source>
        <dbReference type="SAM" id="MobiDB-lite"/>
    </source>
</evidence>
<sequence length="161" mass="18373">MTRWNNMREPNIDPVVESLVSELMRSADDLRTARIRLENLDVQALLDEVTEVTAEFMSNLAEAEYASAELKAFAARVRSGECEWSEIETKARPIPLEVSELKESPRFEWIWTSNMSDPSGSIPQATRAQEPDSYQLGPGEVGPSDWSDDFNDYGREGDWRW</sequence>
<comment type="caution">
    <text evidence="2">The sequence shown here is derived from an EMBL/GenBank/DDBJ whole genome shotgun (WGS) entry which is preliminary data.</text>
</comment>
<feature type="region of interest" description="Disordered" evidence="1">
    <location>
        <begin position="115"/>
        <end position="161"/>
    </location>
</feature>
<evidence type="ECO:0000313" key="3">
    <source>
        <dbReference type="Proteomes" id="UP000612956"/>
    </source>
</evidence>
<proteinExistence type="predicted"/>
<accession>A0A917QHH4</accession>
<evidence type="ECO:0000313" key="2">
    <source>
        <dbReference type="EMBL" id="GGK50818.1"/>
    </source>
</evidence>
<protein>
    <submittedName>
        <fullName evidence="2">Uncharacterized protein</fullName>
    </submittedName>
</protein>
<feature type="compositionally biased region" description="Polar residues" evidence="1">
    <location>
        <begin position="115"/>
        <end position="127"/>
    </location>
</feature>
<organism evidence="2 3">
    <name type="scientific">Nocardia camponoti</name>
    <dbReference type="NCBI Taxonomy" id="1616106"/>
    <lineage>
        <taxon>Bacteria</taxon>
        <taxon>Bacillati</taxon>
        <taxon>Actinomycetota</taxon>
        <taxon>Actinomycetes</taxon>
        <taxon>Mycobacteriales</taxon>
        <taxon>Nocardiaceae</taxon>
        <taxon>Nocardia</taxon>
    </lineage>
</organism>
<dbReference type="EMBL" id="BMMW01000002">
    <property type="protein sequence ID" value="GGK50818.1"/>
    <property type="molecule type" value="Genomic_DNA"/>
</dbReference>